<protein>
    <submittedName>
        <fullName evidence="1">Uncharacterized protein</fullName>
    </submittedName>
</protein>
<organism evidence="1 2">
    <name type="scientific">Atta colombica</name>
    <dbReference type="NCBI Taxonomy" id="520822"/>
    <lineage>
        <taxon>Eukaryota</taxon>
        <taxon>Metazoa</taxon>
        <taxon>Ecdysozoa</taxon>
        <taxon>Arthropoda</taxon>
        <taxon>Hexapoda</taxon>
        <taxon>Insecta</taxon>
        <taxon>Pterygota</taxon>
        <taxon>Neoptera</taxon>
        <taxon>Endopterygota</taxon>
        <taxon>Hymenoptera</taxon>
        <taxon>Apocrita</taxon>
        <taxon>Aculeata</taxon>
        <taxon>Formicoidea</taxon>
        <taxon>Formicidae</taxon>
        <taxon>Myrmicinae</taxon>
        <taxon>Atta</taxon>
    </lineage>
</organism>
<dbReference type="EMBL" id="KQ976627">
    <property type="protein sequence ID" value="KYM78925.1"/>
    <property type="molecule type" value="Genomic_DNA"/>
</dbReference>
<reference evidence="1 2" key="1">
    <citation type="submission" date="2015-09" db="EMBL/GenBank/DDBJ databases">
        <title>Atta colombica WGS genome.</title>
        <authorList>
            <person name="Nygaard S."/>
            <person name="Hu H."/>
            <person name="Boomsma J."/>
            <person name="Zhang G."/>
        </authorList>
    </citation>
    <scope>NUCLEOTIDE SEQUENCE [LARGE SCALE GENOMIC DNA]</scope>
    <source>
        <strain evidence="1">Treedump-2</strain>
        <tissue evidence="1">Whole body</tissue>
    </source>
</reference>
<dbReference type="AlphaFoldDB" id="A0A151I0M8"/>
<proteinExistence type="predicted"/>
<dbReference type="Proteomes" id="UP000078540">
    <property type="component" value="Unassembled WGS sequence"/>
</dbReference>
<accession>A0A151I0M8</accession>
<gene>
    <name evidence="1" type="ORF">ALC53_10659</name>
</gene>
<sequence length="207" mass="23595">MQDLPRHQHSDPRLSVSFQSQTRWMAGEWKSWLKPNPIPLLPSTVRERPSILFATTLMPRGPPPPRYSTLRSPKPAMLGIHFNRHLQNCRALLDCCMFSEMINLMYRVAKAPYKLTALCYGIPCVGVRVRVVQSSQNPEKAPGFTRAAVGETPRNSRIRLSPNIFCIRVVKDSRRYTALLLCGNDKGRLQRIGTFVIYPVDPGFCRM</sequence>
<evidence type="ECO:0000313" key="1">
    <source>
        <dbReference type="EMBL" id="KYM78925.1"/>
    </source>
</evidence>
<evidence type="ECO:0000313" key="2">
    <source>
        <dbReference type="Proteomes" id="UP000078540"/>
    </source>
</evidence>
<name>A0A151I0M8_9HYME</name>
<keyword evidence="2" id="KW-1185">Reference proteome</keyword>